<evidence type="ECO:0000256" key="1">
    <source>
        <dbReference type="SAM" id="MobiDB-lite"/>
    </source>
</evidence>
<dbReference type="EMBL" id="OZ034819">
    <property type="protein sequence ID" value="CAL1394161.1"/>
    <property type="molecule type" value="Genomic_DNA"/>
</dbReference>
<name>A0AAV2F7D2_9ROSI</name>
<evidence type="ECO:0008006" key="4">
    <source>
        <dbReference type="Google" id="ProtNLM"/>
    </source>
</evidence>
<proteinExistence type="predicted"/>
<gene>
    <name evidence="2" type="ORF">LTRI10_LOCUS34680</name>
</gene>
<feature type="region of interest" description="Disordered" evidence="1">
    <location>
        <begin position="156"/>
        <end position="190"/>
    </location>
</feature>
<dbReference type="Proteomes" id="UP001497516">
    <property type="component" value="Chromosome 6"/>
</dbReference>
<feature type="compositionally biased region" description="Low complexity" evidence="1">
    <location>
        <begin position="163"/>
        <end position="172"/>
    </location>
</feature>
<evidence type="ECO:0000313" key="2">
    <source>
        <dbReference type="EMBL" id="CAL1394161.1"/>
    </source>
</evidence>
<reference evidence="2 3" key="1">
    <citation type="submission" date="2024-04" db="EMBL/GenBank/DDBJ databases">
        <authorList>
            <person name="Fracassetti M."/>
        </authorList>
    </citation>
    <scope>NUCLEOTIDE SEQUENCE [LARGE SCALE GENOMIC DNA]</scope>
</reference>
<organism evidence="2 3">
    <name type="scientific">Linum trigynum</name>
    <dbReference type="NCBI Taxonomy" id="586398"/>
    <lineage>
        <taxon>Eukaryota</taxon>
        <taxon>Viridiplantae</taxon>
        <taxon>Streptophyta</taxon>
        <taxon>Embryophyta</taxon>
        <taxon>Tracheophyta</taxon>
        <taxon>Spermatophyta</taxon>
        <taxon>Magnoliopsida</taxon>
        <taxon>eudicotyledons</taxon>
        <taxon>Gunneridae</taxon>
        <taxon>Pentapetalae</taxon>
        <taxon>rosids</taxon>
        <taxon>fabids</taxon>
        <taxon>Malpighiales</taxon>
        <taxon>Linaceae</taxon>
        <taxon>Linum</taxon>
    </lineage>
</organism>
<protein>
    <recommendedName>
        <fullName evidence="4">Retrotransposon gag domain-containing protein</fullName>
    </recommendedName>
</protein>
<feature type="compositionally biased region" description="Polar residues" evidence="1">
    <location>
        <begin position="173"/>
        <end position="188"/>
    </location>
</feature>
<dbReference type="AlphaFoldDB" id="A0AAV2F7D2"/>
<keyword evidence="3" id="KW-1185">Reference proteome</keyword>
<sequence length="263" mass="29632">MATNTSRIIDLEAQMADVQLKMVSQHQELKDAIAALAASTKDHIDTMAASFSWSRADHRFILRTLKLNVIVAFNQLRLTSTVSRYQEDFKDLRSRMLRLNPDLNEYYFIMSFLGGLEYEIQPRVQVLNPPTLACTFYQAQLEEYAIEARKSKFRSVPPSRGAVSVPVSSSKSFPNESPLPSHSSQDRSSIPRRKGLCYKCGDKFFHDHVCSKKKHLQMMQADASFSHSDDDEGEDEFQDAKLEVSLQSMGTGLSGNSLLIPAT</sequence>
<evidence type="ECO:0000313" key="3">
    <source>
        <dbReference type="Proteomes" id="UP001497516"/>
    </source>
</evidence>
<accession>A0AAV2F7D2</accession>